<name>A0A842I3G5_9SPHN</name>
<gene>
    <name evidence="1" type="ORF">H6P80_15050</name>
</gene>
<protein>
    <submittedName>
        <fullName evidence="1">Uncharacterized protein</fullName>
    </submittedName>
</protein>
<evidence type="ECO:0000313" key="1">
    <source>
        <dbReference type="EMBL" id="MBC2778940.1"/>
    </source>
</evidence>
<dbReference type="EMBL" id="JACJVJ010000003">
    <property type="protein sequence ID" value="MBC2778940.1"/>
    <property type="molecule type" value="Genomic_DNA"/>
</dbReference>
<proteinExistence type="predicted"/>
<sequence>MAERIEFASDAWLEKLCELLEKYTALAGPELELSICEVFTGVPKHLDKNGNGVIAWHCHIVGGEVVFEDGEIESADLKTVADYDFVLPLARLTIDDTTQEEYLRLQKLGAETGKLSGSGDKSKVPQSFYAMHNEMAEMTA</sequence>
<dbReference type="Proteomes" id="UP000564378">
    <property type="component" value="Unassembled WGS sequence"/>
</dbReference>
<dbReference type="RefSeq" id="WP_185802246.1">
    <property type="nucleotide sequence ID" value="NZ_JACJVJ010000003.1"/>
</dbReference>
<organism evidence="1 2">
    <name type="scientific">Parasphingopyxis marina</name>
    <dbReference type="NCBI Taxonomy" id="2761622"/>
    <lineage>
        <taxon>Bacteria</taxon>
        <taxon>Pseudomonadati</taxon>
        <taxon>Pseudomonadota</taxon>
        <taxon>Alphaproteobacteria</taxon>
        <taxon>Sphingomonadales</taxon>
        <taxon>Sphingomonadaceae</taxon>
        <taxon>Parasphingopyxis</taxon>
    </lineage>
</organism>
<keyword evidence="2" id="KW-1185">Reference proteome</keyword>
<reference evidence="1 2" key="1">
    <citation type="submission" date="2020-08" db="EMBL/GenBank/DDBJ databases">
        <title>Draft genome sequence of Parasphingopyxis sp. GrpM-11.</title>
        <authorList>
            <person name="Oh J."/>
            <person name="Roh D.-H."/>
        </authorList>
    </citation>
    <scope>NUCLEOTIDE SEQUENCE [LARGE SCALE GENOMIC DNA]</scope>
    <source>
        <strain evidence="1 2">GrpM-11</strain>
    </source>
</reference>
<accession>A0A842I3G5</accession>
<evidence type="ECO:0000313" key="2">
    <source>
        <dbReference type="Proteomes" id="UP000564378"/>
    </source>
</evidence>
<comment type="caution">
    <text evidence="1">The sequence shown here is derived from an EMBL/GenBank/DDBJ whole genome shotgun (WGS) entry which is preliminary data.</text>
</comment>
<dbReference type="AlphaFoldDB" id="A0A842I3G5"/>